<keyword evidence="3" id="KW-1185">Reference proteome</keyword>
<feature type="chain" id="PRO_5043487502" evidence="1">
    <location>
        <begin position="26"/>
        <end position="359"/>
    </location>
</feature>
<reference evidence="2 3" key="1">
    <citation type="submission" date="2022-06" db="EMBL/GenBank/DDBJ databases">
        <title>Isolation of gut microbiota from human fecal samples.</title>
        <authorList>
            <person name="Pamer E.G."/>
            <person name="Barat B."/>
            <person name="Waligurski E."/>
            <person name="Medina S."/>
            <person name="Paddock L."/>
            <person name="Mostad J."/>
        </authorList>
    </citation>
    <scope>NUCLEOTIDE SEQUENCE [LARGE SCALE GENOMIC DNA]</scope>
    <source>
        <strain evidence="2 3">DFI.9.90</strain>
    </source>
</reference>
<feature type="signal peptide" evidence="1">
    <location>
        <begin position="1"/>
        <end position="25"/>
    </location>
</feature>
<gene>
    <name evidence="2" type="ORF">NE630_13415</name>
</gene>
<evidence type="ECO:0000313" key="3">
    <source>
        <dbReference type="Proteomes" id="UP001205919"/>
    </source>
</evidence>
<evidence type="ECO:0000256" key="1">
    <source>
        <dbReference type="SAM" id="SignalP"/>
    </source>
</evidence>
<accession>A0AAW5K687</accession>
<dbReference type="Proteomes" id="UP001205919">
    <property type="component" value="Unassembled WGS sequence"/>
</dbReference>
<dbReference type="EMBL" id="JANFYT010000036">
    <property type="protein sequence ID" value="MCQ4815432.1"/>
    <property type="molecule type" value="Genomic_DNA"/>
</dbReference>
<proteinExistence type="predicted"/>
<name>A0AAW5K687_9BACT</name>
<organism evidence="2 3">
    <name type="scientific">Cloacibacillus evryensis</name>
    <dbReference type="NCBI Taxonomy" id="508460"/>
    <lineage>
        <taxon>Bacteria</taxon>
        <taxon>Thermotogati</taxon>
        <taxon>Synergistota</taxon>
        <taxon>Synergistia</taxon>
        <taxon>Synergistales</taxon>
        <taxon>Synergistaceae</taxon>
        <taxon>Cloacibacillus</taxon>
    </lineage>
</organism>
<protein>
    <submittedName>
        <fullName evidence="2">Uncharacterized protein</fullName>
    </submittedName>
</protein>
<sequence length="359" mass="38752">MQYKKMIAAALLCAALAAVSLRAEAAEKKLFEIKIPMEKGAAVTVTTADGSTREVGTVKALPTKTRWPSYTASAWSAPGTVCASAVNAIHMLVSVEKDKGRTMSVIPQETIAPAAGPGASVVISAKAGESLFGAWAPPVGSAVFVRRPDMSEAPLSPANLPKAKDTLVIVANEDDAMPYMVNIENRPGGRVIAWKRGGYELLGRVIRPLGGTGRFEGTLFQRTGAIRANHSGVIDVSTTPRGVTGGFQIIPWDHALKSKEMQNVWNMTQWLVVGPADGRSMMGGTPPLFKKGLVSGPAAGEELWDLWSTYGRKSLVLARYDNGKWERLRESAGRQDHSLKGITELRIYYPFTEEMQKDR</sequence>
<evidence type="ECO:0000313" key="2">
    <source>
        <dbReference type="EMBL" id="MCQ4815432.1"/>
    </source>
</evidence>
<comment type="caution">
    <text evidence="2">The sequence shown here is derived from an EMBL/GenBank/DDBJ whole genome shotgun (WGS) entry which is preliminary data.</text>
</comment>
<dbReference type="RefSeq" id="WP_008710260.1">
    <property type="nucleotide sequence ID" value="NZ_CABKQM010000005.1"/>
</dbReference>
<keyword evidence="1" id="KW-0732">Signal</keyword>
<dbReference type="AlphaFoldDB" id="A0AAW5K687"/>